<dbReference type="RefSeq" id="WP_017804047.1">
    <property type="nucleotide sequence ID" value="NZ_CAWNZE010000001.1"/>
</dbReference>
<dbReference type="SUPFAM" id="SSF51735">
    <property type="entry name" value="NAD(P)-binding Rossmann-fold domains"/>
    <property type="match status" value="1"/>
</dbReference>
<comment type="similarity">
    <text evidence="1">Belongs to the NAD(P)-dependent epimerase/dehydratase family.</text>
</comment>
<dbReference type="AlphaFoldDB" id="A0A2S0QB54"/>
<reference evidence="3 4" key="1">
    <citation type="submission" date="2017-03" db="EMBL/GenBank/DDBJ databases">
        <title>Comparative genomics of the toxic Baltic Sea cyanobacteria Nodularia spumigena UHCC 0039 and its response on varying salinity.</title>
        <authorList>
            <person name="Teikari J.E."/>
        </authorList>
    </citation>
    <scope>NUCLEOTIDE SEQUENCE [LARGE SCALE GENOMIC DNA]</scope>
    <source>
        <strain evidence="3 4">UHCC 0039</strain>
    </source>
</reference>
<gene>
    <name evidence="3" type="primary">rfbE</name>
    <name evidence="3" type="ORF">BMF81_04458</name>
</gene>
<dbReference type="Gene3D" id="3.40.50.720">
    <property type="entry name" value="NAD(P)-binding Rossmann-like Domain"/>
    <property type="match status" value="1"/>
</dbReference>
<dbReference type="EMBL" id="CP020114">
    <property type="protein sequence ID" value="AVZ31601.1"/>
    <property type="molecule type" value="Genomic_DNA"/>
</dbReference>
<sequence>MRILITGICGFVGSSLAKALQENFPKYHIFGIDNLSRSGSWVNKATLQQRGIKVIHGDIRHSSDVDALPVADWVIDAAANPSVLAGVDGKTSSLQLVQHNLLGTVNLLEYCKRHNAGFTLLSTSRVYSIPGLSQLQVAEAKGAFYPIPEQVFPEGISPTGVSESYSTNPPVSLYGSTKVASEHLALEYGATFEFPVWINRCGVMAGAGQFGHPGQGIFAFWIHSFREQRPLKYIGFGGKGYQVRDCLHPRDLINLLEKQFTEPLNTNKPKVVNVSGGVNNSMSLHQLTQWCTDKFASNEVIETSTERPFDIPWMVLDANLAEKIWGWQPQISIEEVLEEIARFATEQQDWCRLSAT</sequence>
<dbReference type="GeneID" id="78019669"/>
<name>A0A2S0QB54_NODSP</name>
<evidence type="ECO:0000256" key="1">
    <source>
        <dbReference type="ARBA" id="ARBA00007637"/>
    </source>
</evidence>
<protein>
    <submittedName>
        <fullName evidence="3">CDP-paratose 2-epimerase</fullName>
        <ecNumber evidence="3">5.1.3.10</ecNumber>
    </submittedName>
</protein>
<accession>A0A2S0QB54</accession>
<keyword evidence="3" id="KW-0413">Isomerase</keyword>
<dbReference type="KEGG" id="nsp:BMF81_04458"/>
<proteinExistence type="inferred from homology"/>
<dbReference type="PANTHER" id="PTHR43000">
    <property type="entry name" value="DTDP-D-GLUCOSE 4,6-DEHYDRATASE-RELATED"/>
    <property type="match status" value="1"/>
</dbReference>
<organism evidence="3 4">
    <name type="scientific">Nodularia spumigena UHCC 0039</name>
    <dbReference type="NCBI Taxonomy" id="1914872"/>
    <lineage>
        <taxon>Bacteria</taxon>
        <taxon>Bacillati</taxon>
        <taxon>Cyanobacteriota</taxon>
        <taxon>Cyanophyceae</taxon>
        <taxon>Nostocales</taxon>
        <taxon>Nodulariaceae</taxon>
        <taxon>Nodularia</taxon>
    </lineage>
</organism>
<evidence type="ECO:0000313" key="4">
    <source>
        <dbReference type="Proteomes" id="UP000244056"/>
    </source>
</evidence>
<dbReference type="Proteomes" id="UP000244056">
    <property type="component" value="Chromosome"/>
</dbReference>
<evidence type="ECO:0000259" key="2">
    <source>
        <dbReference type="Pfam" id="PF01370"/>
    </source>
</evidence>
<dbReference type="GO" id="GO:0047732">
    <property type="term" value="F:CDP-abequose epimerase activity"/>
    <property type="evidence" value="ECO:0007669"/>
    <property type="project" value="UniProtKB-EC"/>
</dbReference>
<dbReference type="InterPro" id="IPR036291">
    <property type="entry name" value="NAD(P)-bd_dom_sf"/>
</dbReference>
<dbReference type="Pfam" id="PF01370">
    <property type="entry name" value="Epimerase"/>
    <property type="match status" value="1"/>
</dbReference>
<feature type="domain" description="NAD-dependent epimerase/dehydratase" evidence="2">
    <location>
        <begin position="3"/>
        <end position="274"/>
    </location>
</feature>
<evidence type="ECO:0000313" key="3">
    <source>
        <dbReference type="EMBL" id="AVZ31601.1"/>
    </source>
</evidence>
<dbReference type="InterPro" id="IPR001509">
    <property type="entry name" value="Epimerase_deHydtase"/>
</dbReference>
<dbReference type="EC" id="5.1.3.10" evidence="3"/>